<dbReference type="Pfam" id="PF04106">
    <property type="entry name" value="ATG5_UblB"/>
    <property type="match status" value="1"/>
</dbReference>
<dbReference type="GeneID" id="20318741"/>
<sequence length="1348" mass="151012">MECHTRKAWWHFKCARLQDDQISRLANSPDTFVCAIYLYVKGAMHTAAKRRAPQNGAQSPVQMPKDHCQCSALIGILDAKLERLSKALEDSGAKNASTGTKVDKELSSLDRYLAISIPGPLDAKKDDQISRLANSPDTFVCAIYLYVKGAMHTAAKRRAPQNGAQSPVQMPKDHCQCSALIGILDAKLERLSKALEDSGAKNASTGTKVDKELSSLDRYLAISIPGPLDAKKVMQLSEATIKTATASVVDRRLRRRRLIIWGSFSGKTTTVKLAQTILRNVLTKPDQSLHAEWLRQEGSKRTLGILVTLSSPSDVQNILERAGSIQKANPMVRRLSEGRPLAVRQLGHKRSGVDSTPSKATSLFVDTTVAQDLDNLSHKHDYSHPENPSYIQLATLIAGGSGVQTNTKEERLQPNKPHKNRQIRKLLAGCKVQSLAKRVESGGRFATAQQSAWTQHVVAPTKYRAGQLPSILDLVITNEGHFVDQVTVNAPLGHSDHCVSTFEFICYWARNPEPPSWFRYFCRADFSGMRILLEQVTLEPAPVEELYSSIVQKVHETDATSVPKKPARSRTNRRMPKKFRLSIVVSSPSSQLRVLHYVKMGERKGTNKYYPPDFDPKVHKNLNAYHGTHALRERGRKASQGILIIRFEMPFNCWCLTCKNPIGMGVRYNAEKTKVGMYHSTPIYKFTMPCHLCAGTIVMQTDPKNFTYIILEGARRKVQNWDAEDNEQPVIPDAEEKRKLALDAMYHLEHEHVDKTKGQSVLPAIQQLETDRKSLRDDFALNTLARKHFRVAKRAAAEKADSEQKLMNRLSLFGSEVTLLPEDQTDLRTAKLIRLGHTQRKNSESKLRSTDNDPIFGVAKDIPPRKRRSSVGDQPTGDASSSHSNSTGASTPKNSLFEPLANLSKKLKQRSEAFSISDKTKVPTPGLIRIGASICTANHSRQCKDETATHDGAHGSVPAVEENGGLMLVPRVSYFPLVIDRVVRYFIEFTEYASHFGDQMKELGTEVNKATEIGVEAGRAFDSAGKTVGPEIQRLSSAVPPEHRVWLEYAHQPLKWHYPIGLLFDLHADGTELPWNVTVHFHKEVGELHEKRGIHWHYPIGLLFDLHADGTELPWNVTVHFHNYPSDILLSPPVHRRATEIHFMSVVKEADALKHRSQVMNQMQARDHHQIWTGILNYNFQQYWDINRRLMEPVVHTAPEHHSPSRSVSAVTDSDTDPIAGTNTHSRRSTTTPPQTLKTFRHIPCRLYRAGKTRADCSTGYIQKRIPPCTSDGVYLTVLDVTTKLLSVDDNSDNSSPATSEYVFLLHGICLPLDAPIQWICEHMAYADNFVHIVAWPRSRFNRAVLSA</sequence>
<reference evidence="7 8" key="1">
    <citation type="submission" date="2013-11" db="EMBL/GenBank/DDBJ databases">
        <title>Opisthorchis viverrini - life in the bile duct.</title>
        <authorList>
            <person name="Young N.D."/>
            <person name="Nagarajan N."/>
            <person name="Lin S.J."/>
            <person name="Korhonen P.K."/>
            <person name="Jex A.R."/>
            <person name="Hall R.S."/>
            <person name="Safavi-Hemami H."/>
            <person name="Kaewkong W."/>
            <person name="Bertrand D."/>
            <person name="Gao S."/>
            <person name="Seet Q."/>
            <person name="Wongkham S."/>
            <person name="Teh B.T."/>
            <person name="Wongkham C."/>
            <person name="Intapan P.M."/>
            <person name="Maleewong W."/>
            <person name="Yang X."/>
            <person name="Hu M."/>
            <person name="Wang Z."/>
            <person name="Hofmann A."/>
            <person name="Sternberg P.W."/>
            <person name="Tan P."/>
            <person name="Wang J."/>
            <person name="Gasser R.B."/>
        </authorList>
    </citation>
    <scope>NUCLEOTIDE SEQUENCE [LARGE SCALE GENOMIC DNA]</scope>
</reference>
<evidence type="ECO:0000259" key="5">
    <source>
        <dbReference type="Pfam" id="PF20637"/>
    </source>
</evidence>
<feature type="compositionally biased region" description="Polar residues" evidence="3">
    <location>
        <begin position="1221"/>
        <end position="1235"/>
    </location>
</feature>
<dbReference type="InterPro" id="IPR042526">
    <property type="entry name" value="Atg5_HR"/>
</dbReference>
<feature type="region of interest" description="Disordered" evidence="3">
    <location>
        <begin position="1197"/>
        <end position="1235"/>
    </location>
</feature>
<comment type="similarity">
    <text evidence="2">Belongs to the CWC16 family.</text>
</comment>
<dbReference type="RefSeq" id="XP_009167587.1">
    <property type="nucleotide sequence ID" value="XM_009169323.1"/>
</dbReference>
<dbReference type="GO" id="GO:0034045">
    <property type="term" value="C:phagophore assembly site membrane"/>
    <property type="evidence" value="ECO:0007669"/>
    <property type="project" value="UniProtKB-SubCell"/>
</dbReference>
<evidence type="ECO:0000313" key="8">
    <source>
        <dbReference type="Proteomes" id="UP000054324"/>
    </source>
</evidence>
<feature type="compositionally biased region" description="Basic and acidic residues" evidence="3">
    <location>
        <begin position="841"/>
        <end position="851"/>
    </location>
</feature>
<gene>
    <name evidence="7" type="ORF">T265_04559</name>
</gene>
<evidence type="ECO:0000259" key="6">
    <source>
        <dbReference type="Pfam" id="PF20638"/>
    </source>
</evidence>
<dbReference type="STRING" id="6198.A0A074ZNM6"/>
<keyword evidence="8" id="KW-1185">Reference proteome</keyword>
<feature type="region of interest" description="Disordered" evidence="3">
    <location>
        <begin position="840"/>
        <end position="896"/>
    </location>
</feature>
<dbReference type="InterPro" id="IPR042527">
    <property type="entry name" value="Atg5_UblA_dom_sf"/>
</dbReference>
<evidence type="ECO:0000256" key="1">
    <source>
        <dbReference type="ARBA" id="ARBA00004623"/>
    </source>
</evidence>
<dbReference type="Gene3D" id="3.10.20.620">
    <property type="match status" value="2"/>
</dbReference>
<feature type="domain" description="Autophagy protein ATG5 UblA" evidence="6">
    <location>
        <begin position="1040"/>
        <end position="1081"/>
    </location>
</feature>
<feature type="domain" description="Autophagy protein ATG5 alpha-helical bundle region" evidence="5">
    <location>
        <begin position="1138"/>
        <end position="1192"/>
    </location>
</feature>
<comment type="subcellular location">
    <subcellularLocation>
        <location evidence="1">Preautophagosomal structure membrane</location>
        <topology evidence="1">Peripheral membrane protein</topology>
    </subcellularLocation>
</comment>
<dbReference type="OrthoDB" id="272162at2759"/>
<dbReference type="Proteomes" id="UP000054324">
    <property type="component" value="Unassembled WGS sequence"/>
</dbReference>
<accession>A0A074ZNM6</accession>
<dbReference type="GO" id="GO:0005684">
    <property type="term" value="C:U2-type spliceosomal complex"/>
    <property type="evidence" value="ECO:0007669"/>
    <property type="project" value="TreeGrafter"/>
</dbReference>
<name>A0A074ZNM6_OPIVI</name>
<organism evidence="7 8">
    <name type="scientific">Opisthorchis viverrini</name>
    <name type="common">Southeast Asian liver fluke</name>
    <dbReference type="NCBI Taxonomy" id="6198"/>
    <lineage>
        <taxon>Eukaryota</taxon>
        <taxon>Metazoa</taxon>
        <taxon>Spiralia</taxon>
        <taxon>Lophotrochozoa</taxon>
        <taxon>Platyhelminthes</taxon>
        <taxon>Trematoda</taxon>
        <taxon>Digenea</taxon>
        <taxon>Opisthorchiida</taxon>
        <taxon>Opisthorchiata</taxon>
        <taxon>Opisthorchiidae</taxon>
        <taxon>Opisthorchis</taxon>
    </lineage>
</organism>
<dbReference type="PANTHER" id="PTHR12111:SF2">
    <property type="entry name" value="SPLICING FACTOR YJU2B-RELATED"/>
    <property type="match status" value="1"/>
</dbReference>
<dbReference type="Pfam" id="PF20637">
    <property type="entry name" value="ATG5_HBR"/>
    <property type="match status" value="1"/>
</dbReference>
<dbReference type="GO" id="GO:0071014">
    <property type="term" value="C:post-mRNA release spliceosomal complex"/>
    <property type="evidence" value="ECO:0007669"/>
    <property type="project" value="TreeGrafter"/>
</dbReference>
<evidence type="ECO:0000256" key="3">
    <source>
        <dbReference type="SAM" id="MobiDB-lite"/>
    </source>
</evidence>
<evidence type="ECO:0000259" key="4">
    <source>
        <dbReference type="Pfam" id="PF04106"/>
    </source>
</evidence>
<dbReference type="InterPro" id="IPR007590">
    <property type="entry name" value="Saf4/Yju2"/>
</dbReference>
<feature type="compositionally biased region" description="Low complexity" evidence="3">
    <location>
        <begin position="876"/>
        <end position="891"/>
    </location>
</feature>
<dbReference type="Gene3D" id="1.10.246.190">
    <property type="entry name" value="Autophagy protein Apg5, helix rich domain"/>
    <property type="match status" value="1"/>
</dbReference>
<dbReference type="Pfam" id="PF20638">
    <property type="entry name" value="ATG5_UblA"/>
    <property type="match status" value="2"/>
</dbReference>
<evidence type="ECO:0000313" key="7">
    <source>
        <dbReference type="EMBL" id="KER28691.1"/>
    </source>
</evidence>
<dbReference type="GO" id="GO:0000398">
    <property type="term" value="P:mRNA splicing, via spliceosome"/>
    <property type="evidence" value="ECO:0007669"/>
    <property type="project" value="InterPro"/>
</dbReference>
<evidence type="ECO:0000256" key="2">
    <source>
        <dbReference type="ARBA" id="ARBA00005595"/>
    </source>
</evidence>
<dbReference type="PANTHER" id="PTHR12111">
    <property type="entry name" value="SPLICING FACTOR YJU2"/>
    <property type="match status" value="1"/>
</dbReference>
<feature type="domain" description="Autophagy protein ATG5 UblB" evidence="4">
    <location>
        <begin position="1242"/>
        <end position="1334"/>
    </location>
</feature>
<dbReference type="InterPro" id="IPR048318">
    <property type="entry name" value="ATG5_UblB"/>
</dbReference>
<feature type="domain" description="Autophagy protein ATG5 UblA" evidence="6">
    <location>
        <begin position="1090"/>
        <end position="1121"/>
    </location>
</feature>
<dbReference type="CTD" id="20318741"/>
<dbReference type="KEGG" id="ovi:T265_04559"/>
<protein>
    <submittedName>
        <fullName evidence="7">Uncharacterized protein</fullName>
    </submittedName>
</protein>
<dbReference type="InterPro" id="IPR048940">
    <property type="entry name" value="ATG5_HBR"/>
</dbReference>
<dbReference type="EMBL" id="KL596694">
    <property type="protein sequence ID" value="KER28691.1"/>
    <property type="molecule type" value="Genomic_DNA"/>
</dbReference>
<proteinExistence type="inferred from homology"/>
<dbReference type="Gene3D" id="3.10.20.90">
    <property type="entry name" value="Phosphatidylinositol 3-kinase Catalytic Subunit, Chain A, domain 1"/>
    <property type="match status" value="1"/>
</dbReference>
<dbReference type="InterPro" id="IPR048939">
    <property type="entry name" value="ATG5_UblA"/>
</dbReference>
<dbReference type="Pfam" id="PF04502">
    <property type="entry name" value="Saf4_Yju2"/>
    <property type="match status" value="1"/>
</dbReference>